<dbReference type="PANTHER" id="PTHR33055">
    <property type="entry name" value="TRANSPOSASE FOR INSERTION SEQUENCE ELEMENT IS1111A"/>
    <property type="match status" value="1"/>
</dbReference>
<evidence type="ECO:0000259" key="2">
    <source>
        <dbReference type="Pfam" id="PF02371"/>
    </source>
</evidence>
<dbReference type="GO" id="GO:0003677">
    <property type="term" value="F:DNA binding"/>
    <property type="evidence" value="ECO:0007669"/>
    <property type="project" value="InterPro"/>
</dbReference>
<reference evidence="3 4" key="1">
    <citation type="submission" date="2009-10" db="EMBL/GenBank/DDBJ databases">
        <authorList>
            <person name="Weinstock G."/>
            <person name="Sodergren E."/>
            <person name="Clifton S."/>
            <person name="Fulton L."/>
            <person name="Fulton B."/>
            <person name="Courtney L."/>
            <person name="Fronick C."/>
            <person name="Harrison M."/>
            <person name="Strong C."/>
            <person name="Farmer C."/>
            <person name="Delahaunty K."/>
            <person name="Markovic C."/>
            <person name="Hall O."/>
            <person name="Minx P."/>
            <person name="Tomlinson C."/>
            <person name="Mitreva M."/>
            <person name="Nelson J."/>
            <person name="Hou S."/>
            <person name="Wollam A."/>
            <person name="Pepin K.H."/>
            <person name="Johnson M."/>
            <person name="Bhonagiri V."/>
            <person name="Nash W.E."/>
            <person name="Warren W."/>
            <person name="Chinwalla A."/>
            <person name="Mardis E.R."/>
            <person name="Wilson R.K."/>
        </authorList>
    </citation>
    <scope>NUCLEOTIDE SEQUENCE [LARGE SCALE GENOMIC DNA]</scope>
    <source>
        <strain evidence="4">ATCC 25996 / DSM 4631 / NCTC 10774 / M26</strain>
    </source>
</reference>
<dbReference type="STRING" id="546266.NEIMUCOT_03548"/>
<dbReference type="Pfam" id="PF01548">
    <property type="entry name" value="DEDD_Tnp_IS110"/>
    <property type="match status" value="1"/>
</dbReference>
<dbReference type="EMBL" id="ACDX02000001">
    <property type="protein sequence ID" value="EFC89749.1"/>
    <property type="molecule type" value="Genomic_DNA"/>
</dbReference>
<dbReference type="InterPro" id="IPR047650">
    <property type="entry name" value="Transpos_IS110"/>
</dbReference>
<evidence type="ECO:0000313" key="4">
    <source>
        <dbReference type="Proteomes" id="UP000003344"/>
    </source>
</evidence>
<gene>
    <name evidence="3" type="ORF">NEIMUCOT_03548</name>
</gene>
<dbReference type="Proteomes" id="UP000003344">
    <property type="component" value="Unassembled WGS sequence"/>
</dbReference>
<dbReference type="eggNOG" id="COG3547">
    <property type="taxonomic scope" value="Bacteria"/>
</dbReference>
<accession>D2ZSG6</accession>
<dbReference type="GO" id="GO:0006313">
    <property type="term" value="P:DNA transposition"/>
    <property type="evidence" value="ECO:0007669"/>
    <property type="project" value="InterPro"/>
</dbReference>
<dbReference type="InterPro" id="IPR002525">
    <property type="entry name" value="Transp_IS110-like_N"/>
</dbReference>
<protein>
    <submittedName>
        <fullName evidence="3">Transposase</fullName>
    </submittedName>
</protein>
<organism evidence="3 4">
    <name type="scientific">Neisseria mucosa (strain ATCC 25996 / DSM 4631 / NCTC 10774 / M26)</name>
    <dbReference type="NCBI Taxonomy" id="546266"/>
    <lineage>
        <taxon>Bacteria</taxon>
        <taxon>Pseudomonadati</taxon>
        <taxon>Pseudomonadota</taxon>
        <taxon>Betaproteobacteria</taxon>
        <taxon>Neisseriales</taxon>
        <taxon>Neisseriaceae</taxon>
        <taxon>Neisseria</taxon>
    </lineage>
</organism>
<sequence>MQGRFMMSTQHNYAGIDIAKRNFVIAVSSLSKTKTKTETNNPKGIAHTIEYLKKHNVALVVMESTGGLEIPAAKAIHRSGIAVIIANPRQTHQFAQSQSLTKTDAKDAKMLAFFAQMTAQKEGWQTMLYQPPTEAEEVLEALVNRRNQLVDMRTAEKNRLHQVHETQVESVKQLIAHFDRLIDELDKQIDDHTHTHFDGKAKVAKQIKGIGSTTTATLMAMLPELGRLSHKRLASLVGIAPHPRESGETKFKSRCFGGRSAVRKALYMATVVATRFEPLIRDFYQRLLSKGKPYKVAVTACMRKLLTILNARMRDYFTENGTTENGIQTA</sequence>
<dbReference type="AlphaFoldDB" id="D2ZSG6"/>
<evidence type="ECO:0000313" key="3">
    <source>
        <dbReference type="EMBL" id="EFC89749.1"/>
    </source>
</evidence>
<feature type="domain" description="Transposase IS110-like N-terminal" evidence="1">
    <location>
        <begin position="14"/>
        <end position="163"/>
    </location>
</feature>
<proteinExistence type="predicted"/>
<dbReference type="GO" id="GO:0004803">
    <property type="term" value="F:transposase activity"/>
    <property type="evidence" value="ECO:0007669"/>
    <property type="project" value="InterPro"/>
</dbReference>
<dbReference type="PANTHER" id="PTHR33055:SF13">
    <property type="entry name" value="TRANSPOSASE"/>
    <property type="match status" value="1"/>
</dbReference>
<dbReference type="InterPro" id="IPR003346">
    <property type="entry name" value="Transposase_20"/>
</dbReference>
<evidence type="ECO:0000259" key="1">
    <source>
        <dbReference type="Pfam" id="PF01548"/>
    </source>
</evidence>
<dbReference type="Pfam" id="PF02371">
    <property type="entry name" value="Transposase_20"/>
    <property type="match status" value="1"/>
</dbReference>
<comment type="caution">
    <text evidence="3">The sequence shown here is derived from an EMBL/GenBank/DDBJ whole genome shotgun (WGS) entry which is preliminary data.</text>
</comment>
<feature type="domain" description="Transposase IS116/IS110/IS902 C-terminal" evidence="2">
    <location>
        <begin position="203"/>
        <end position="285"/>
    </location>
</feature>
<dbReference type="NCBIfam" id="NF033542">
    <property type="entry name" value="transpos_IS110"/>
    <property type="match status" value="1"/>
</dbReference>
<name>D2ZSG6_NEIM2</name>